<keyword evidence="1" id="KW-0472">Membrane</keyword>
<evidence type="ECO:0000256" key="1">
    <source>
        <dbReference type="SAM" id="Phobius"/>
    </source>
</evidence>
<proteinExistence type="predicted"/>
<feature type="transmembrane region" description="Helical" evidence="1">
    <location>
        <begin position="87"/>
        <end position="104"/>
    </location>
</feature>
<evidence type="ECO:0000313" key="2">
    <source>
        <dbReference type="EMBL" id="SFU30298.1"/>
    </source>
</evidence>
<keyword evidence="3" id="KW-1185">Reference proteome</keyword>
<dbReference type="Proteomes" id="UP000183508">
    <property type="component" value="Unassembled WGS sequence"/>
</dbReference>
<protein>
    <submittedName>
        <fullName evidence="2">Branched-chain amino acid transport protein</fullName>
    </submittedName>
</protein>
<dbReference type="AlphaFoldDB" id="A0A1I7F284"/>
<gene>
    <name evidence="2" type="ORF">SAMN05421543_10123</name>
</gene>
<dbReference type="EMBL" id="FPBV01000001">
    <property type="protein sequence ID" value="SFU30298.1"/>
    <property type="molecule type" value="Genomic_DNA"/>
</dbReference>
<dbReference type="InterPro" id="IPR008407">
    <property type="entry name" value="Brnchd-chn_aa_trnsp_AzlD"/>
</dbReference>
<dbReference type="OrthoDB" id="2376154at2"/>
<dbReference type="RefSeq" id="WP_074948416.1">
    <property type="nucleotide sequence ID" value="NZ_FPBV01000001.1"/>
</dbReference>
<dbReference type="eggNOG" id="COG4392">
    <property type="taxonomic scope" value="Bacteria"/>
</dbReference>
<name>A0A1I7F284_9BACL</name>
<reference evidence="3" key="1">
    <citation type="submission" date="2016-10" db="EMBL/GenBank/DDBJ databases">
        <authorList>
            <person name="Varghese N."/>
        </authorList>
    </citation>
    <scope>NUCLEOTIDE SEQUENCE [LARGE SCALE GENOMIC DNA]</scope>
    <source>
        <strain evidence="3">DSM 17980</strain>
    </source>
</reference>
<keyword evidence="1" id="KW-1133">Transmembrane helix</keyword>
<accession>A0A1I7F284</accession>
<dbReference type="Pfam" id="PF05437">
    <property type="entry name" value="AzlD"/>
    <property type="match status" value="1"/>
</dbReference>
<evidence type="ECO:0000313" key="3">
    <source>
        <dbReference type="Proteomes" id="UP000183508"/>
    </source>
</evidence>
<dbReference type="STRING" id="392015.SAMN05421543_10123"/>
<feature type="transmembrane region" description="Helical" evidence="1">
    <location>
        <begin position="36"/>
        <end position="57"/>
    </location>
</feature>
<organism evidence="2 3">
    <name type="scientific">Alicyclobacillus macrosporangiidus</name>
    <dbReference type="NCBI Taxonomy" id="392015"/>
    <lineage>
        <taxon>Bacteria</taxon>
        <taxon>Bacillati</taxon>
        <taxon>Bacillota</taxon>
        <taxon>Bacilli</taxon>
        <taxon>Bacillales</taxon>
        <taxon>Alicyclobacillaceae</taxon>
        <taxon>Alicyclobacillus</taxon>
    </lineage>
</organism>
<sequence>MSLTLLEVLLIGAGTYLIRAGSLSLGSRVSWPSWAQAWMSFVTPAVLGALLGPLLVLPGGQAVPPLHNPTLLASLPTAVAAWKTRSLLWTVAVGVVCFALIRPLT</sequence>
<keyword evidence="1" id="KW-0812">Transmembrane</keyword>